<gene>
    <name evidence="7" type="ORF">I303_101166</name>
</gene>
<feature type="transmembrane region" description="Helical" evidence="6">
    <location>
        <begin position="390"/>
        <end position="414"/>
    </location>
</feature>
<sequence length="639" mass="70659">MSYDNAGLRRRSPNPNSPIPHLDIDIPYSPGLLSPYISTGSQSNHGRNLGLGYNDVLERYQRPSPLLAAQDYPNPTIRLVPSANNDYGPHSPIQGTRHAPKPSRSKSNDEGGSISAESAESLAALKRHRTDPKSYSNSERASRGKYFESTLFPGIDGRDRPVPPLPLDIRKTRGGPPSIISSRSSGSGRYTGESTIGSSSPRTPRETEARPDNQSRPNSVLSSLKSLKNPFAFSRRPPSTAAPSSPALSSRSIISFATSRSSISSTSTLAVPFYPSAFYKDQGEIGKVSNRDISEKLTDKFPAPRHVQDAAKGKRERWTGFKWILLLSVMTVSRSSCHTKLKLQVFAYGVAGLIWALLILGRGESISIQYDADRTVNPHSDVTMVADPDIVIFLTLASLLCIFTGFIGFTGVLLNSRPILAFYNLLLWPIVLSMCLVGYTSYKRGSLQLERKLNQAWSQFLDDQERLTIQNSLRCCGYYNPLHDATYSTRCYPRTTLPGCKSRWMQFERENLHKFATAAFSVLGFHFLNIVIAVLCSNHVNNTFGKGLTPPAYRLRMADVRANALSVLATLPMAKDRKSSLSRQPAISHKCRPESPYYSRSSSRMSMSSSDSQAMWSDVIHEAGPRGRALREARERGML</sequence>
<dbReference type="Pfam" id="PF00335">
    <property type="entry name" value="Tetraspanin"/>
    <property type="match status" value="1"/>
</dbReference>
<protein>
    <recommendedName>
        <fullName evidence="9">Tetraspanin Tsp2</fullName>
    </recommendedName>
</protein>
<keyword evidence="3 6" id="KW-1133">Transmembrane helix</keyword>
<organism evidence="7 8">
    <name type="scientific">Kwoniella dejecticola CBS 10117</name>
    <dbReference type="NCBI Taxonomy" id="1296121"/>
    <lineage>
        <taxon>Eukaryota</taxon>
        <taxon>Fungi</taxon>
        <taxon>Dikarya</taxon>
        <taxon>Basidiomycota</taxon>
        <taxon>Agaricomycotina</taxon>
        <taxon>Tremellomycetes</taxon>
        <taxon>Tremellales</taxon>
        <taxon>Cryptococcaceae</taxon>
        <taxon>Kwoniella</taxon>
    </lineage>
</organism>
<dbReference type="Proteomes" id="UP000078595">
    <property type="component" value="Chromosome 1"/>
</dbReference>
<feature type="region of interest" description="Disordered" evidence="5">
    <location>
        <begin position="579"/>
        <end position="606"/>
    </location>
</feature>
<reference evidence="7" key="1">
    <citation type="submission" date="2013-07" db="EMBL/GenBank/DDBJ databases">
        <authorList>
            <consortium name="The Broad Institute Genome Sequencing Platform"/>
            <person name="Cuomo C."/>
            <person name="Litvintseva A."/>
            <person name="Chen Y."/>
            <person name="Heitman J."/>
            <person name="Sun S."/>
            <person name="Springer D."/>
            <person name="Dromer F."/>
            <person name="Young S.K."/>
            <person name="Zeng Q."/>
            <person name="Gargeya S."/>
            <person name="Fitzgerald M."/>
            <person name="Abouelleil A."/>
            <person name="Alvarado L."/>
            <person name="Berlin A.M."/>
            <person name="Chapman S.B."/>
            <person name="Dewar J."/>
            <person name="Goldberg J."/>
            <person name="Griggs A."/>
            <person name="Gujja S."/>
            <person name="Hansen M."/>
            <person name="Howarth C."/>
            <person name="Imamovic A."/>
            <person name="Larimer J."/>
            <person name="McCowan C."/>
            <person name="Murphy C."/>
            <person name="Pearson M."/>
            <person name="Priest M."/>
            <person name="Roberts A."/>
            <person name="Saif S."/>
            <person name="Shea T."/>
            <person name="Sykes S."/>
            <person name="Wortman J."/>
            <person name="Nusbaum C."/>
            <person name="Birren B."/>
        </authorList>
    </citation>
    <scope>NUCLEOTIDE SEQUENCE</scope>
    <source>
        <strain evidence="7">CBS 10117</strain>
    </source>
</reference>
<feature type="compositionally biased region" description="Basic and acidic residues" evidence="5">
    <location>
        <begin position="203"/>
        <end position="213"/>
    </location>
</feature>
<feature type="compositionally biased region" description="Low complexity" evidence="5">
    <location>
        <begin position="174"/>
        <end position="188"/>
    </location>
</feature>
<reference evidence="7" key="2">
    <citation type="submission" date="2024-02" db="EMBL/GenBank/DDBJ databases">
        <title>Comparative genomics of Cryptococcus and Kwoniella reveals pathogenesis evolution and contrasting modes of karyotype evolution via chromosome fusion or intercentromeric recombination.</title>
        <authorList>
            <person name="Coelho M.A."/>
            <person name="David-Palma M."/>
            <person name="Shea T."/>
            <person name="Bowers K."/>
            <person name="McGinley-Smith S."/>
            <person name="Mohammad A.W."/>
            <person name="Gnirke A."/>
            <person name="Yurkov A.M."/>
            <person name="Nowrousian M."/>
            <person name="Sun S."/>
            <person name="Cuomo C.A."/>
            <person name="Heitman J."/>
        </authorList>
    </citation>
    <scope>NUCLEOTIDE SEQUENCE</scope>
    <source>
        <strain evidence="7">CBS 10117</strain>
    </source>
</reference>
<evidence type="ECO:0000256" key="5">
    <source>
        <dbReference type="SAM" id="MobiDB-lite"/>
    </source>
</evidence>
<evidence type="ECO:0000256" key="1">
    <source>
        <dbReference type="ARBA" id="ARBA00004141"/>
    </source>
</evidence>
<dbReference type="GeneID" id="28964872"/>
<accession>A0AAJ8KJH4</accession>
<feature type="transmembrane region" description="Helical" evidence="6">
    <location>
        <begin position="343"/>
        <end position="360"/>
    </location>
</feature>
<dbReference type="InterPro" id="IPR018499">
    <property type="entry name" value="Tetraspanin/Peripherin"/>
</dbReference>
<feature type="region of interest" description="Disordered" evidence="5">
    <location>
        <begin position="149"/>
        <end position="221"/>
    </location>
</feature>
<evidence type="ECO:0000313" key="7">
    <source>
        <dbReference type="EMBL" id="WWC58622.1"/>
    </source>
</evidence>
<comment type="subcellular location">
    <subcellularLocation>
        <location evidence="1">Membrane</location>
        <topology evidence="1">Multi-pass membrane protein</topology>
    </subcellularLocation>
</comment>
<evidence type="ECO:0000256" key="2">
    <source>
        <dbReference type="ARBA" id="ARBA00022692"/>
    </source>
</evidence>
<dbReference type="EMBL" id="CP144530">
    <property type="protein sequence ID" value="WWC58622.1"/>
    <property type="molecule type" value="Genomic_DNA"/>
</dbReference>
<feature type="compositionally biased region" description="Low complexity" evidence="5">
    <location>
        <begin position="595"/>
        <end position="606"/>
    </location>
</feature>
<evidence type="ECO:0008006" key="9">
    <source>
        <dbReference type="Google" id="ProtNLM"/>
    </source>
</evidence>
<proteinExistence type="predicted"/>
<dbReference type="GO" id="GO:0016020">
    <property type="term" value="C:membrane"/>
    <property type="evidence" value="ECO:0007669"/>
    <property type="project" value="UniProtKB-SubCell"/>
</dbReference>
<evidence type="ECO:0000256" key="3">
    <source>
        <dbReference type="ARBA" id="ARBA00022989"/>
    </source>
</evidence>
<feature type="transmembrane region" description="Helical" evidence="6">
    <location>
        <begin position="420"/>
        <end position="442"/>
    </location>
</feature>
<name>A0AAJ8KJH4_9TREE</name>
<evidence type="ECO:0000313" key="8">
    <source>
        <dbReference type="Proteomes" id="UP000078595"/>
    </source>
</evidence>
<evidence type="ECO:0000256" key="4">
    <source>
        <dbReference type="ARBA" id="ARBA00023136"/>
    </source>
</evidence>
<dbReference type="KEGG" id="kdj:28964872"/>
<feature type="compositionally biased region" description="Polar residues" evidence="5">
    <location>
        <begin position="192"/>
        <end position="202"/>
    </location>
</feature>
<dbReference type="RefSeq" id="XP_065824352.1">
    <property type="nucleotide sequence ID" value="XM_065968280.1"/>
</dbReference>
<feature type="region of interest" description="Disordered" evidence="5">
    <location>
        <begin position="66"/>
        <end position="115"/>
    </location>
</feature>
<evidence type="ECO:0000256" key="6">
    <source>
        <dbReference type="SAM" id="Phobius"/>
    </source>
</evidence>
<dbReference type="AlphaFoldDB" id="A0AAJ8KJH4"/>
<feature type="region of interest" description="Disordered" evidence="5">
    <location>
        <begin position="1"/>
        <end position="21"/>
    </location>
</feature>
<keyword evidence="2 6" id="KW-0812">Transmembrane</keyword>
<keyword evidence="8" id="KW-1185">Reference proteome</keyword>
<keyword evidence="4 6" id="KW-0472">Membrane</keyword>
<feature type="transmembrane region" description="Helical" evidence="6">
    <location>
        <begin position="515"/>
        <end position="535"/>
    </location>
</feature>